<dbReference type="InterPro" id="IPR002104">
    <property type="entry name" value="Integrase_catalytic"/>
</dbReference>
<reference evidence="3 4" key="1">
    <citation type="submission" date="2017-04" db="EMBL/GenBank/DDBJ databases">
        <authorList>
            <person name="Afonso C.L."/>
            <person name="Miller P.J."/>
            <person name="Scott M.A."/>
            <person name="Spackman E."/>
            <person name="Goraichik I."/>
            <person name="Dimitrov K.M."/>
            <person name="Suarez D.L."/>
            <person name="Swayne D.E."/>
        </authorList>
    </citation>
    <scope>NUCLEOTIDE SEQUENCE [LARGE SCALE GENOMIC DNA]</scope>
    <source>
        <strain evidence="3 4">DSM 11270</strain>
    </source>
</reference>
<dbReference type="SUPFAM" id="SSF56349">
    <property type="entry name" value="DNA breaking-rejoining enzymes"/>
    <property type="match status" value="1"/>
</dbReference>
<dbReference type="Proteomes" id="UP000192731">
    <property type="component" value="Unassembled WGS sequence"/>
</dbReference>
<feature type="domain" description="Tyr recombinase" evidence="2">
    <location>
        <begin position="1"/>
        <end position="73"/>
    </location>
</feature>
<dbReference type="CDD" id="cd00397">
    <property type="entry name" value="DNA_BRE_C"/>
    <property type="match status" value="1"/>
</dbReference>
<gene>
    <name evidence="3" type="ORF">SAMN00017405_0944</name>
</gene>
<name>A0A1W1UP47_DESTI</name>
<dbReference type="GO" id="GO:0015074">
    <property type="term" value="P:DNA integration"/>
    <property type="evidence" value="ECO:0007669"/>
    <property type="project" value="InterPro"/>
</dbReference>
<sequence>MLFFLENRQRVSQRDRAAIVLLLYTGLRVSELVNLKTKDIDFLTAATVKSVELFTSGFMLGITAYTTVKQENK</sequence>
<dbReference type="AlphaFoldDB" id="A0A1W1UP47"/>
<keyword evidence="4" id="KW-1185">Reference proteome</keyword>
<proteinExistence type="predicted"/>
<accession>A0A1W1UP47</accession>
<evidence type="ECO:0000313" key="3">
    <source>
        <dbReference type="EMBL" id="SMB82611.1"/>
    </source>
</evidence>
<dbReference type="EMBL" id="FWWT01000008">
    <property type="protein sequence ID" value="SMB82611.1"/>
    <property type="molecule type" value="Genomic_DNA"/>
</dbReference>
<evidence type="ECO:0000313" key="4">
    <source>
        <dbReference type="Proteomes" id="UP000192731"/>
    </source>
</evidence>
<dbReference type="Gene3D" id="1.10.443.10">
    <property type="entry name" value="Intergrase catalytic core"/>
    <property type="match status" value="1"/>
</dbReference>
<evidence type="ECO:0000259" key="2">
    <source>
        <dbReference type="PROSITE" id="PS51898"/>
    </source>
</evidence>
<dbReference type="OrthoDB" id="2941862at2"/>
<evidence type="ECO:0000256" key="1">
    <source>
        <dbReference type="ARBA" id="ARBA00023172"/>
    </source>
</evidence>
<dbReference type="InterPro" id="IPR011010">
    <property type="entry name" value="DNA_brk_join_enz"/>
</dbReference>
<keyword evidence="1" id="KW-0233">DNA recombination</keyword>
<organism evidence="3 4">
    <name type="scientific">Desulfonispora thiosulfatigenes DSM 11270</name>
    <dbReference type="NCBI Taxonomy" id="656914"/>
    <lineage>
        <taxon>Bacteria</taxon>
        <taxon>Bacillati</taxon>
        <taxon>Bacillota</taxon>
        <taxon>Clostridia</taxon>
        <taxon>Eubacteriales</taxon>
        <taxon>Peptococcaceae</taxon>
        <taxon>Desulfonispora</taxon>
    </lineage>
</organism>
<dbReference type="GO" id="GO:0006310">
    <property type="term" value="P:DNA recombination"/>
    <property type="evidence" value="ECO:0007669"/>
    <property type="project" value="UniProtKB-KW"/>
</dbReference>
<dbReference type="PROSITE" id="PS51898">
    <property type="entry name" value="TYR_RECOMBINASE"/>
    <property type="match status" value="1"/>
</dbReference>
<protein>
    <submittedName>
        <fullName evidence="3">Phage integrase family protein</fullName>
    </submittedName>
</protein>
<dbReference type="InterPro" id="IPR013762">
    <property type="entry name" value="Integrase-like_cat_sf"/>
</dbReference>
<dbReference type="GO" id="GO:0003677">
    <property type="term" value="F:DNA binding"/>
    <property type="evidence" value="ECO:0007669"/>
    <property type="project" value="InterPro"/>
</dbReference>
<dbReference type="Pfam" id="PF00589">
    <property type="entry name" value="Phage_integrase"/>
    <property type="match status" value="1"/>
</dbReference>